<organism evidence="2 3">
    <name type="scientific">Rugamonas fusca</name>
    <dbReference type="NCBI Taxonomy" id="2758568"/>
    <lineage>
        <taxon>Bacteria</taxon>
        <taxon>Pseudomonadati</taxon>
        <taxon>Pseudomonadota</taxon>
        <taxon>Betaproteobacteria</taxon>
        <taxon>Burkholderiales</taxon>
        <taxon>Oxalobacteraceae</taxon>
        <taxon>Telluria group</taxon>
        <taxon>Rugamonas</taxon>
    </lineage>
</organism>
<dbReference type="Proteomes" id="UP000566711">
    <property type="component" value="Unassembled WGS sequence"/>
</dbReference>
<keyword evidence="1" id="KW-0472">Membrane</keyword>
<dbReference type="AlphaFoldDB" id="A0A7W2EKZ2"/>
<name>A0A7W2EKZ2_9BURK</name>
<comment type="caution">
    <text evidence="2">The sequence shown here is derived from an EMBL/GenBank/DDBJ whole genome shotgun (WGS) entry which is preliminary data.</text>
</comment>
<reference evidence="2 3" key="1">
    <citation type="submission" date="2020-07" db="EMBL/GenBank/DDBJ databases">
        <title>Novel species isolated from subtropical streams in China.</title>
        <authorList>
            <person name="Lu H."/>
        </authorList>
    </citation>
    <scope>NUCLEOTIDE SEQUENCE [LARGE SCALE GENOMIC DNA]</scope>
    <source>
        <strain evidence="2 3">FT3S</strain>
    </source>
</reference>
<evidence type="ECO:0000256" key="1">
    <source>
        <dbReference type="SAM" id="Phobius"/>
    </source>
</evidence>
<feature type="transmembrane region" description="Helical" evidence="1">
    <location>
        <begin position="31"/>
        <end position="50"/>
    </location>
</feature>
<keyword evidence="1" id="KW-0812">Transmembrane</keyword>
<keyword evidence="3" id="KW-1185">Reference proteome</keyword>
<protein>
    <submittedName>
        <fullName evidence="2">Uncharacterized protein</fullName>
    </submittedName>
</protein>
<accession>A0A7W2EKZ2</accession>
<keyword evidence="1" id="KW-1133">Transmembrane helix</keyword>
<proteinExistence type="predicted"/>
<dbReference type="RefSeq" id="WP_182220013.1">
    <property type="nucleotide sequence ID" value="NZ_JACEZS010000021.1"/>
</dbReference>
<dbReference type="EMBL" id="JACEZS010000021">
    <property type="protein sequence ID" value="MBA5607814.1"/>
    <property type="molecule type" value="Genomic_DNA"/>
</dbReference>
<gene>
    <name evidence="2" type="ORF">H3H36_20880</name>
</gene>
<evidence type="ECO:0000313" key="2">
    <source>
        <dbReference type="EMBL" id="MBA5607814.1"/>
    </source>
</evidence>
<feature type="transmembrane region" description="Helical" evidence="1">
    <location>
        <begin position="62"/>
        <end position="82"/>
    </location>
</feature>
<evidence type="ECO:0000313" key="3">
    <source>
        <dbReference type="Proteomes" id="UP000566711"/>
    </source>
</evidence>
<sequence length="119" mass="13432">MKTKILIALLAQFALDSVVGGFLDARHLSEPVWWSVTSALIIGALIYYWYRLDSTEKAFNRTYMLTVGIVAIAPLAVPLYLYRSNERGYRLRPFGRMLAYVCVVMVISEVADRVGRVIG</sequence>